<protein>
    <submittedName>
        <fullName evidence="7">Squalene--hopene cyclase</fullName>
        <ecNumber evidence="7">5.4.99.17</ecNumber>
    </submittedName>
</protein>
<evidence type="ECO:0000256" key="2">
    <source>
        <dbReference type="ARBA" id="ARBA00009755"/>
    </source>
</evidence>
<dbReference type="Pfam" id="PF13243">
    <property type="entry name" value="SQHop_cyclase_C"/>
    <property type="match status" value="1"/>
</dbReference>
<dbReference type="EMBL" id="JANCLT010000005">
    <property type="protein sequence ID" value="MCP8969169.1"/>
    <property type="molecule type" value="Genomic_DNA"/>
</dbReference>
<dbReference type="InterPro" id="IPR002365">
    <property type="entry name" value="Terpene_synthase_CS"/>
</dbReference>
<feature type="domain" description="Squalene cyclase C-terminal" evidence="5">
    <location>
        <begin position="303"/>
        <end position="618"/>
    </location>
</feature>
<dbReference type="AlphaFoldDB" id="A0AA41X9H2"/>
<dbReference type="GO" id="GO:0016104">
    <property type="term" value="P:triterpenoid biosynthetic process"/>
    <property type="evidence" value="ECO:0007669"/>
    <property type="project" value="InterPro"/>
</dbReference>
<dbReference type="InterPro" id="IPR032696">
    <property type="entry name" value="SQ_cyclase_C"/>
</dbReference>
<keyword evidence="3" id="KW-0677">Repeat</keyword>
<keyword evidence="8" id="KW-1185">Reference proteome</keyword>
<comment type="caution">
    <text evidence="7">The sequence shown here is derived from an EMBL/GenBank/DDBJ whole genome shotgun (WGS) entry which is preliminary data.</text>
</comment>
<organism evidence="7 8">
    <name type="scientific">Ectobacillus ponti</name>
    <dbReference type="NCBI Taxonomy" id="2961894"/>
    <lineage>
        <taxon>Bacteria</taxon>
        <taxon>Bacillati</taxon>
        <taxon>Bacillota</taxon>
        <taxon>Bacilli</taxon>
        <taxon>Bacillales</taxon>
        <taxon>Bacillaceae</taxon>
        <taxon>Ectobacillus</taxon>
    </lineage>
</organism>
<dbReference type="PANTHER" id="PTHR11764">
    <property type="entry name" value="TERPENE CYCLASE/MUTASE FAMILY MEMBER"/>
    <property type="match status" value="1"/>
</dbReference>
<reference evidence="7" key="1">
    <citation type="submission" date="2022-07" db="EMBL/GenBank/DDBJ databases">
        <authorList>
            <person name="Li W.-J."/>
            <person name="Deng Q.-Q."/>
        </authorList>
    </citation>
    <scope>NUCLEOTIDE SEQUENCE</scope>
    <source>
        <strain evidence="7">SYSU M60031</strain>
    </source>
</reference>
<dbReference type="RefSeq" id="WP_254759082.1">
    <property type="nucleotide sequence ID" value="NZ_JANCLT010000005.1"/>
</dbReference>
<dbReference type="GO" id="GO:0005811">
    <property type="term" value="C:lipid droplet"/>
    <property type="evidence" value="ECO:0007669"/>
    <property type="project" value="InterPro"/>
</dbReference>
<dbReference type="NCBIfam" id="TIGR01507">
    <property type="entry name" value="hopene_cyclase"/>
    <property type="match status" value="1"/>
</dbReference>
<dbReference type="PROSITE" id="PS01074">
    <property type="entry name" value="TERPENE_SYNTHASES"/>
    <property type="match status" value="1"/>
</dbReference>
<dbReference type="PANTHER" id="PTHR11764:SF20">
    <property type="entry name" value="LANOSTEROL SYNTHASE"/>
    <property type="match status" value="1"/>
</dbReference>
<dbReference type="InterPro" id="IPR018333">
    <property type="entry name" value="Squalene_cyclase"/>
</dbReference>
<keyword evidence="4 7" id="KW-0413">Isomerase</keyword>
<dbReference type="GO" id="GO:0051007">
    <property type="term" value="F:squalene-hopene cyclase activity"/>
    <property type="evidence" value="ECO:0007669"/>
    <property type="project" value="UniProtKB-EC"/>
</dbReference>
<dbReference type="InterPro" id="IPR006400">
    <property type="entry name" value="Hopene-cyclase"/>
</dbReference>
<dbReference type="InterPro" id="IPR008930">
    <property type="entry name" value="Terpenoid_cyclase/PrenylTrfase"/>
</dbReference>
<sequence length="627" mass="70632">MDLREAAAAQVQQRVQELRQKQYNDGSWRFCFEGAIMTDCWMLLLLRALRMEDERLTDLLTARIAGLQVANGAWKLHEDEADGNLSATIQAYTALLSSGRFQQSDANMQRAAAFIREKGGLGEAHFMTKFMLAVHGQYAYPHLFYVPAALFLLPSYAPLNIYEFSNYARIHLTPMIICMNKKFTVADVPFPDLSHLHVRGETSWFTGQRSSLLEAILKEGRRLAAYPRAVQQRGYKAAEQFMLQRIEANGTLYSYASSTFYMIYALLALGYETVSPVIQRAVKGLRSMLYETNRGWHLQNSPSTVWDTALLSYALQEAGVSADDPMIAAASRYLAGKQHTKQGDWAVHAPHVPPGGWGFSEVNERVPDHDDTSAALRALTRTAAVDDRFRERWQRGFRWLLGMQNNDGGWGAFEKDANREWLTCLPLANAEDAIIDASTADLTGRVLEFLGGYAGLKADHSAVSRAVSWLQRHQEPDGSWYGRWGVCYIYGTWAALTGLQAVRAERDESIQKAVRWLESIQNPDGGWGESCSSSVQKRFVPLSFSTPSQTAWAVDALLSVQKRETPAIRRGILYLLQQQDLKRHVLEYPTGLGLPGGFYIQYHSYNELFPLLALAHYMKCKNKQEGR</sequence>
<dbReference type="InterPro" id="IPR032697">
    <property type="entry name" value="SQ_cyclase_N"/>
</dbReference>
<evidence type="ECO:0000256" key="4">
    <source>
        <dbReference type="ARBA" id="ARBA00023235"/>
    </source>
</evidence>
<comment type="similarity">
    <text evidence="2">Belongs to the terpene cyclase/mutase family.</text>
</comment>
<comment type="pathway">
    <text evidence="1">Secondary metabolite biosynthesis; hopanoid biosynthesis.</text>
</comment>
<evidence type="ECO:0000256" key="3">
    <source>
        <dbReference type="ARBA" id="ARBA00022737"/>
    </source>
</evidence>
<dbReference type="Proteomes" id="UP001156102">
    <property type="component" value="Unassembled WGS sequence"/>
</dbReference>
<evidence type="ECO:0000313" key="7">
    <source>
        <dbReference type="EMBL" id="MCP8969169.1"/>
    </source>
</evidence>
<gene>
    <name evidence="7" type="primary">shc</name>
    <name evidence="7" type="ORF">NK662_11515</name>
</gene>
<accession>A0AA41X9H2</accession>
<feature type="domain" description="Squalene cyclase N-terminal" evidence="6">
    <location>
        <begin position="12"/>
        <end position="293"/>
    </location>
</feature>
<dbReference type="NCBIfam" id="TIGR01787">
    <property type="entry name" value="squalene_cyclas"/>
    <property type="match status" value="1"/>
</dbReference>
<dbReference type="Pfam" id="PF13249">
    <property type="entry name" value="SQHop_cyclase_N"/>
    <property type="match status" value="1"/>
</dbReference>
<evidence type="ECO:0000259" key="5">
    <source>
        <dbReference type="Pfam" id="PF13243"/>
    </source>
</evidence>
<evidence type="ECO:0000259" key="6">
    <source>
        <dbReference type="Pfam" id="PF13249"/>
    </source>
</evidence>
<dbReference type="SFLD" id="SFLDG01016">
    <property type="entry name" value="Prenyltransferase_Like_2"/>
    <property type="match status" value="1"/>
</dbReference>
<dbReference type="SUPFAM" id="SSF48239">
    <property type="entry name" value="Terpenoid cyclases/Protein prenyltransferases"/>
    <property type="match status" value="2"/>
</dbReference>
<evidence type="ECO:0000256" key="1">
    <source>
        <dbReference type="ARBA" id="ARBA00004999"/>
    </source>
</evidence>
<proteinExistence type="inferred from homology"/>
<dbReference type="EC" id="5.4.99.17" evidence="7"/>
<evidence type="ECO:0000313" key="8">
    <source>
        <dbReference type="Proteomes" id="UP001156102"/>
    </source>
</evidence>
<dbReference type="Gene3D" id="1.50.10.20">
    <property type="match status" value="2"/>
</dbReference>
<name>A0AA41X9H2_9BACI</name>